<dbReference type="EMBL" id="JAQGDS010000004">
    <property type="protein sequence ID" value="KAJ6261429.1"/>
    <property type="molecule type" value="Genomic_DNA"/>
</dbReference>
<dbReference type="AlphaFoldDB" id="A0AAD6NK51"/>
<protein>
    <submittedName>
        <fullName evidence="1">Uncharacterized protein</fullName>
    </submittedName>
</protein>
<comment type="caution">
    <text evidence="1">The sequence shown here is derived from an EMBL/GenBank/DDBJ whole genome shotgun (WGS) entry which is preliminary data.</text>
</comment>
<gene>
    <name evidence="1" type="ORF">Dda_4099</name>
</gene>
<evidence type="ECO:0000313" key="2">
    <source>
        <dbReference type="Proteomes" id="UP001221413"/>
    </source>
</evidence>
<evidence type="ECO:0000313" key="1">
    <source>
        <dbReference type="EMBL" id="KAJ6261429.1"/>
    </source>
</evidence>
<dbReference type="Proteomes" id="UP001221413">
    <property type="component" value="Unassembled WGS sequence"/>
</dbReference>
<keyword evidence="2" id="KW-1185">Reference proteome</keyword>
<accession>A0AAD6NK51</accession>
<name>A0AAD6NK51_DREDA</name>
<sequence>MAREEGEREAKGIERATGSYTVCRGRWPEGTKARAERERSMSIGRLGRCDAMRCDAVGGNVKERVMSVEG</sequence>
<reference evidence="1" key="1">
    <citation type="submission" date="2023-01" db="EMBL/GenBank/DDBJ databases">
        <title>The chitinases involved in constricting ring structure development in the nematode-trapping fungus Drechslerella dactyloides.</title>
        <authorList>
            <person name="Wang R."/>
            <person name="Zhang L."/>
            <person name="Tang P."/>
            <person name="Li S."/>
            <person name="Liang L."/>
        </authorList>
    </citation>
    <scope>NUCLEOTIDE SEQUENCE</scope>
    <source>
        <strain evidence="1">YMF1.00031</strain>
    </source>
</reference>
<organism evidence="1 2">
    <name type="scientific">Drechslerella dactyloides</name>
    <name type="common">Nematode-trapping fungus</name>
    <name type="synonym">Arthrobotrys dactyloides</name>
    <dbReference type="NCBI Taxonomy" id="74499"/>
    <lineage>
        <taxon>Eukaryota</taxon>
        <taxon>Fungi</taxon>
        <taxon>Dikarya</taxon>
        <taxon>Ascomycota</taxon>
        <taxon>Pezizomycotina</taxon>
        <taxon>Orbiliomycetes</taxon>
        <taxon>Orbiliales</taxon>
        <taxon>Orbiliaceae</taxon>
        <taxon>Drechslerella</taxon>
    </lineage>
</organism>
<proteinExistence type="predicted"/>